<name>A0A366LIT3_9ACTN</name>
<sequence length="126" mass="13774">MKSIDYNVHSKGVLMGRRIAYGEQAFRRAMLAIAIMIVGTAATMTTATVAEARSFAVVRAVACFTTTHTVPVYETINGRIVHWAGKGQGINVTLRNGPWRFGSLWGTGHGWIHSHYLRKADGSPCL</sequence>
<dbReference type="Proteomes" id="UP000253303">
    <property type="component" value="Unassembled WGS sequence"/>
</dbReference>
<reference evidence="1 2" key="1">
    <citation type="submission" date="2018-06" db="EMBL/GenBank/DDBJ databases">
        <title>Sphaerisporangium craniellae sp. nov., isolated from a marine sponge in the South China Sea.</title>
        <authorList>
            <person name="Li L."/>
        </authorList>
    </citation>
    <scope>NUCLEOTIDE SEQUENCE [LARGE SCALE GENOMIC DNA]</scope>
    <source>
        <strain evidence="1 2">LHW63015</strain>
    </source>
</reference>
<organism evidence="1 2">
    <name type="scientific">Spongiactinospora rosea</name>
    <dbReference type="NCBI Taxonomy" id="2248750"/>
    <lineage>
        <taxon>Bacteria</taxon>
        <taxon>Bacillati</taxon>
        <taxon>Actinomycetota</taxon>
        <taxon>Actinomycetes</taxon>
        <taxon>Streptosporangiales</taxon>
        <taxon>Streptosporangiaceae</taxon>
        <taxon>Spongiactinospora</taxon>
    </lineage>
</organism>
<proteinExistence type="predicted"/>
<protein>
    <submittedName>
        <fullName evidence="1">Uncharacterized protein</fullName>
    </submittedName>
</protein>
<accession>A0A366LIT3</accession>
<evidence type="ECO:0000313" key="1">
    <source>
        <dbReference type="EMBL" id="RBQ13796.1"/>
    </source>
</evidence>
<keyword evidence="2" id="KW-1185">Reference proteome</keyword>
<dbReference type="AlphaFoldDB" id="A0A366LIT3"/>
<gene>
    <name evidence="1" type="ORF">DP939_43965</name>
</gene>
<evidence type="ECO:0000313" key="2">
    <source>
        <dbReference type="Proteomes" id="UP000253303"/>
    </source>
</evidence>
<comment type="caution">
    <text evidence="1">The sequence shown here is derived from an EMBL/GenBank/DDBJ whole genome shotgun (WGS) entry which is preliminary data.</text>
</comment>
<dbReference type="EMBL" id="QMEY01000046">
    <property type="protein sequence ID" value="RBQ13796.1"/>
    <property type="molecule type" value="Genomic_DNA"/>
</dbReference>